<organism evidence="1 2">
    <name type="scientific">Camellia lanceoleosa</name>
    <dbReference type="NCBI Taxonomy" id="1840588"/>
    <lineage>
        <taxon>Eukaryota</taxon>
        <taxon>Viridiplantae</taxon>
        <taxon>Streptophyta</taxon>
        <taxon>Embryophyta</taxon>
        <taxon>Tracheophyta</taxon>
        <taxon>Spermatophyta</taxon>
        <taxon>Magnoliopsida</taxon>
        <taxon>eudicotyledons</taxon>
        <taxon>Gunneridae</taxon>
        <taxon>Pentapetalae</taxon>
        <taxon>asterids</taxon>
        <taxon>Ericales</taxon>
        <taxon>Theaceae</taxon>
        <taxon>Camellia</taxon>
    </lineage>
</organism>
<comment type="caution">
    <text evidence="1">The sequence shown here is derived from an EMBL/GenBank/DDBJ whole genome shotgun (WGS) entry which is preliminary data.</text>
</comment>
<dbReference type="Proteomes" id="UP001060215">
    <property type="component" value="Chromosome 2"/>
</dbReference>
<evidence type="ECO:0000313" key="1">
    <source>
        <dbReference type="EMBL" id="KAI8017930.1"/>
    </source>
</evidence>
<accession>A0ACC0HY40</accession>
<sequence length="206" mass="22887">MKGGVVIEEGFIYEEETHLTVFKTSLSFSSDGFAVYDCKGDLVFRVDSYRPDTHDRAELVLMDASGRCLLTVRRKRLSLHHRWEGFVGERTDGQKPIFSVKRSSIIGRSSLTVEVNDNPEEYQIEGSFAQRCCTILDGEKQSVAEIKRKVDASTNVLLGKDVISLLVKPGFDGCFAVALVLVIDQINGDDFDEGARVEVVDISSSE</sequence>
<name>A0ACC0HY40_9ERIC</name>
<evidence type="ECO:0000313" key="2">
    <source>
        <dbReference type="Proteomes" id="UP001060215"/>
    </source>
</evidence>
<dbReference type="EMBL" id="CM045759">
    <property type="protein sequence ID" value="KAI8017930.1"/>
    <property type="molecule type" value="Genomic_DNA"/>
</dbReference>
<keyword evidence="2" id="KW-1185">Reference proteome</keyword>
<gene>
    <name evidence="1" type="ORF">LOK49_LG04G02551</name>
</gene>
<proteinExistence type="predicted"/>
<reference evidence="1 2" key="1">
    <citation type="journal article" date="2022" name="Plant J.">
        <title>Chromosome-level genome of Camellia lanceoleosa provides a valuable resource for understanding genome evolution and self-incompatibility.</title>
        <authorList>
            <person name="Gong W."/>
            <person name="Xiao S."/>
            <person name="Wang L."/>
            <person name="Liao Z."/>
            <person name="Chang Y."/>
            <person name="Mo W."/>
            <person name="Hu G."/>
            <person name="Li W."/>
            <person name="Zhao G."/>
            <person name="Zhu H."/>
            <person name="Hu X."/>
            <person name="Ji K."/>
            <person name="Xiang X."/>
            <person name="Song Q."/>
            <person name="Yuan D."/>
            <person name="Jin S."/>
            <person name="Zhang L."/>
        </authorList>
    </citation>
    <scope>NUCLEOTIDE SEQUENCE [LARGE SCALE GENOMIC DNA]</scope>
    <source>
        <strain evidence="1">SQ_2022a</strain>
    </source>
</reference>
<protein>
    <submittedName>
        <fullName evidence="1">Protein LURP-one-related 12</fullName>
    </submittedName>
</protein>